<dbReference type="PROSITE" id="PS00217">
    <property type="entry name" value="SUGAR_TRANSPORT_2"/>
    <property type="match status" value="1"/>
</dbReference>
<evidence type="ECO:0000313" key="10">
    <source>
        <dbReference type="Proteomes" id="UP000366819"/>
    </source>
</evidence>
<dbReference type="InterPro" id="IPR011701">
    <property type="entry name" value="MFS"/>
</dbReference>
<dbReference type="Pfam" id="PF00083">
    <property type="entry name" value="Sugar_tr"/>
    <property type="match status" value="1"/>
</dbReference>
<sequence>METSLTRKQEGHCPLPRAHSAKGARVVLASSFGALLEWYDLYIYAALASTFAHLFFPPGNPTAAALSSLAVFGAAFVLRPIGAIVFGYIGDRVGRKRTFGMTIVLIGGATLGIGLLPTYAHIGILAPTLLVVLRLLQGLALGGEVGGAATYLTEHADQRRRGFMSSFLQVTATGGLVLSIAVVTVTRACMSTAAFETWGWRVPFLVSLILLFIAIKLRAGLGESPVFEQYKAEGKLARNPIAASFLDRKNLKNVFVLLFSAASGVGVLYGTAHFYSFYFVGTVLKVDPETTNLLMVMSLLAAAPFYFVSGWMSDRFGRKWVMVLACLAAALTIQPAFKALTHFANPGLETFLANTKVEVSANNCKFHLFSAPASDCDKVRDFLSASGVSYTMTPATSDSVVTRIGSQRIDNFDVPALKSALESAGWQAHADERQINKPMVFLILWYLIVLLAMVYGPIVAFMVELFPANVRYTSLSLPYHIGSGWFGGMLPFVVSAMNLSLGNVYGGLWYPVGVAALSFVVGACFMTETRHNKID</sequence>
<feature type="transmembrane region" description="Helical" evidence="7">
    <location>
        <begin position="290"/>
        <end position="308"/>
    </location>
</feature>
<feature type="domain" description="Major facilitator superfamily (MFS) profile" evidence="8">
    <location>
        <begin position="26"/>
        <end position="530"/>
    </location>
</feature>
<feature type="transmembrane region" description="Helical" evidence="7">
    <location>
        <begin position="163"/>
        <end position="186"/>
    </location>
</feature>
<keyword evidence="3" id="KW-1003">Cell membrane</keyword>
<proteinExistence type="predicted"/>
<feature type="transmembrane region" description="Helical" evidence="7">
    <location>
        <begin position="198"/>
        <end position="215"/>
    </location>
</feature>
<dbReference type="InterPro" id="IPR005828">
    <property type="entry name" value="MFS_sugar_transport-like"/>
</dbReference>
<evidence type="ECO:0000256" key="6">
    <source>
        <dbReference type="ARBA" id="ARBA00023136"/>
    </source>
</evidence>
<keyword evidence="5 7" id="KW-1133">Transmembrane helix</keyword>
<evidence type="ECO:0000256" key="4">
    <source>
        <dbReference type="ARBA" id="ARBA00022692"/>
    </source>
</evidence>
<dbReference type="SUPFAM" id="SSF103473">
    <property type="entry name" value="MFS general substrate transporter"/>
    <property type="match status" value="1"/>
</dbReference>
<evidence type="ECO:0000256" key="5">
    <source>
        <dbReference type="ARBA" id="ARBA00022989"/>
    </source>
</evidence>
<name>A0A5E4VVH7_9BURK</name>
<evidence type="ECO:0000259" key="8">
    <source>
        <dbReference type="PROSITE" id="PS50850"/>
    </source>
</evidence>
<organism evidence="9 10">
    <name type="scientific">Pandoraea aquatica</name>
    <dbReference type="NCBI Taxonomy" id="2508290"/>
    <lineage>
        <taxon>Bacteria</taxon>
        <taxon>Pseudomonadati</taxon>
        <taxon>Pseudomonadota</taxon>
        <taxon>Betaproteobacteria</taxon>
        <taxon>Burkholderiales</taxon>
        <taxon>Burkholderiaceae</taxon>
        <taxon>Pandoraea</taxon>
    </lineage>
</organism>
<feature type="transmembrane region" description="Helical" evidence="7">
    <location>
        <begin position="320"/>
        <end position="337"/>
    </location>
</feature>
<evidence type="ECO:0000256" key="2">
    <source>
        <dbReference type="ARBA" id="ARBA00022448"/>
    </source>
</evidence>
<feature type="transmembrane region" description="Helical" evidence="7">
    <location>
        <begin position="443"/>
        <end position="465"/>
    </location>
</feature>
<gene>
    <name evidence="9" type="ORF">PAQ31011_02855</name>
</gene>
<dbReference type="GO" id="GO:0022857">
    <property type="term" value="F:transmembrane transporter activity"/>
    <property type="evidence" value="ECO:0007669"/>
    <property type="project" value="InterPro"/>
</dbReference>
<evidence type="ECO:0000256" key="1">
    <source>
        <dbReference type="ARBA" id="ARBA00004651"/>
    </source>
</evidence>
<keyword evidence="6 7" id="KW-0472">Membrane</keyword>
<dbReference type="Pfam" id="PF07690">
    <property type="entry name" value="MFS_1"/>
    <property type="match status" value="1"/>
</dbReference>
<dbReference type="GO" id="GO:0005886">
    <property type="term" value="C:plasma membrane"/>
    <property type="evidence" value="ECO:0007669"/>
    <property type="project" value="UniProtKB-SubCell"/>
</dbReference>
<comment type="subcellular location">
    <subcellularLocation>
        <location evidence="1">Cell membrane</location>
        <topology evidence="1">Multi-pass membrane protein</topology>
    </subcellularLocation>
</comment>
<dbReference type="Gene3D" id="1.20.1250.20">
    <property type="entry name" value="MFS general substrate transporter like domains"/>
    <property type="match status" value="1"/>
</dbReference>
<dbReference type="PANTHER" id="PTHR43045:SF7">
    <property type="entry name" value="MAJOR FACILITATOR SUPERFAMILY TRANSPORTER"/>
    <property type="match status" value="1"/>
</dbReference>
<dbReference type="InterPro" id="IPR036259">
    <property type="entry name" value="MFS_trans_sf"/>
</dbReference>
<keyword evidence="4 7" id="KW-0812">Transmembrane</keyword>
<dbReference type="FunFam" id="1.20.1250.20:FF:000001">
    <property type="entry name" value="Dicarboxylate MFS transporter"/>
    <property type="match status" value="1"/>
</dbReference>
<dbReference type="PANTHER" id="PTHR43045">
    <property type="entry name" value="SHIKIMATE TRANSPORTER"/>
    <property type="match status" value="1"/>
</dbReference>
<feature type="transmembrane region" description="Helical" evidence="7">
    <location>
        <begin position="508"/>
        <end position="527"/>
    </location>
</feature>
<feature type="transmembrane region" description="Helical" evidence="7">
    <location>
        <begin position="254"/>
        <end position="278"/>
    </location>
</feature>
<evidence type="ECO:0000256" key="7">
    <source>
        <dbReference type="SAM" id="Phobius"/>
    </source>
</evidence>
<feature type="transmembrane region" description="Helical" evidence="7">
    <location>
        <begin position="98"/>
        <end position="116"/>
    </location>
</feature>
<feature type="transmembrane region" description="Helical" evidence="7">
    <location>
        <begin position="62"/>
        <end position="86"/>
    </location>
</feature>
<dbReference type="InterPro" id="IPR020846">
    <property type="entry name" value="MFS_dom"/>
</dbReference>
<evidence type="ECO:0000313" key="9">
    <source>
        <dbReference type="EMBL" id="VVE14985.1"/>
    </source>
</evidence>
<feature type="transmembrane region" description="Helical" evidence="7">
    <location>
        <begin position="477"/>
        <end position="496"/>
    </location>
</feature>
<dbReference type="Proteomes" id="UP000366819">
    <property type="component" value="Unassembled WGS sequence"/>
</dbReference>
<dbReference type="PROSITE" id="PS00216">
    <property type="entry name" value="SUGAR_TRANSPORT_1"/>
    <property type="match status" value="1"/>
</dbReference>
<evidence type="ECO:0000256" key="3">
    <source>
        <dbReference type="ARBA" id="ARBA00022475"/>
    </source>
</evidence>
<reference evidence="9 10" key="1">
    <citation type="submission" date="2019-08" db="EMBL/GenBank/DDBJ databases">
        <authorList>
            <person name="Peeters C."/>
        </authorList>
    </citation>
    <scope>NUCLEOTIDE SEQUENCE [LARGE SCALE GENOMIC DNA]</scope>
    <source>
        <strain evidence="9 10">LMG 31011</strain>
    </source>
</reference>
<dbReference type="AlphaFoldDB" id="A0A5E4VVH7"/>
<dbReference type="EMBL" id="CABPSN010000003">
    <property type="protein sequence ID" value="VVE14985.1"/>
    <property type="molecule type" value="Genomic_DNA"/>
</dbReference>
<dbReference type="RefSeq" id="WP_246179553.1">
    <property type="nucleotide sequence ID" value="NZ_CABPSN010000003.1"/>
</dbReference>
<accession>A0A5E4VVH7</accession>
<keyword evidence="10" id="KW-1185">Reference proteome</keyword>
<dbReference type="PROSITE" id="PS50850">
    <property type="entry name" value="MFS"/>
    <property type="match status" value="1"/>
</dbReference>
<feature type="transmembrane region" description="Helical" evidence="7">
    <location>
        <begin position="122"/>
        <end position="142"/>
    </location>
</feature>
<dbReference type="InterPro" id="IPR005829">
    <property type="entry name" value="Sugar_transporter_CS"/>
</dbReference>
<keyword evidence="2" id="KW-0813">Transport</keyword>
<protein>
    <submittedName>
        <fullName evidence="9">MFS transporter</fullName>
    </submittedName>
</protein>